<proteinExistence type="predicted"/>
<dbReference type="Proteomes" id="UP000031443">
    <property type="component" value="Unassembled WGS sequence"/>
</dbReference>
<dbReference type="InterPro" id="IPR026307">
    <property type="entry name" value="TMEM132"/>
</dbReference>
<reference evidence="3" key="1">
    <citation type="journal article" date="2013" name="Nat. Genet.">
        <title>The draft genomes of soft-shell turtle and green sea turtle yield insights into the development and evolution of the turtle-specific body plan.</title>
        <authorList>
            <person name="Wang Z."/>
            <person name="Pascual-Anaya J."/>
            <person name="Zadissa A."/>
            <person name="Li W."/>
            <person name="Niimura Y."/>
            <person name="Huang Z."/>
            <person name="Li C."/>
            <person name="White S."/>
            <person name="Xiong Z."/>
            <person name="Fang D."/>
            <person name="Wang B."/>
            <person name="Ming Y."/>
            <person name="Chen Y."/>
            <person name="Zheng Y."/>
            <person name="Kuraku S."/>
            <person name="Pignatelli M."/>
            <person name="Herrero J."/>
            <person name="Beal K."/>
            <person name="Nozawa M."/>
            <person name="Li Q."/>
            <person name="Wang J."/>
            <person name="Zhang H."/>
            <person name="Yu L."/>
            <person name="Shigenobu S."/>
            <person name="Wang J."/>
            <person name="Liu J."/>
            <person name="Flicek P."/>
            <person name="Searle S."/>
            <person name="Wang J."/>
            <person name="Kuratani S."/>
            <person name="Yin Y."/>
            <person name="Aken B."/>
            <person name="Zhang G."/>
            <person name="Irie N."/>
        </authorList>
    </citation>
    <scope>NUCLEOTIDE SEQUENCE [LARGE SCALE GENOMIC DNA]</scope>
</reference>
<dbReference type="Pfam" id="PF23039">
    <property type="entry name" value="TMEM132_3rd"/>
    <property type="match status" value="1"/>
</dbReference>
<organism evidence="2 3">
    <name type="scientific">Chelonia mydas</name>
    <name type="common">Green sea-turtle</name>
    <name type="synonym">Chelonia agassizi</name>
    <dbReference type="NCBI Taxonomy" id="8469"/>
    <lineage>
        <taxon>Eukaryota</taxon>
        <taxon>Metazoa</taxon>
        <taxon>Chordata</taxon>
        <taxon>Craniata</taxon>
        <taxon>Vertebrata</taxon>
        <taxon>Euteleostomi</taxon>
        <taxon>Archelosauria</taxon>
        <taxon>Testudinata</taxon>
        <taxon>Testudines</taxon>
        <taxon>Cryptodira</taxon>
        <taxon>Durocryptodira</taxon>
        <taxon>Americhelydia</taxon>
        <taxon>Chelonioidea</taxon>
        <taxon>Cheloniidae</taxon>
        <taxon>Chelonia</taxon>
    </lineage>
</organism>
<dbReference type="eggNOG" id="KOG4789">
    <property type="taxonomic scope" value="Eukaryota"/>
</dbReference>
<accession>M7AWW3</accession>
<feature type="domain" description="Transmembrane protein TMEM132 cohesin-like" evidence="1">
    <location>
        <begin position="18"/>
        <end position="75"/>
    </location>
</feature>
<dbReference type="InterPro" id="IPR055421">
    <property type="entry name" value="TMEM132_3rd"/>
</dbReference>
<evidence type="ECO:0000313" key="3">
    <source>
        <dbReference type="Proteomes" id="UP000031443"/>
    </source>
</evidence>
<keyword evidence="3" id="KW-1185">Reference proteome</keyword>
<dbReference type="PANTHER" id="PTHR13388:SF4">
    <property type="entry name" value="TRANSMEMBRANE PROTEIN 132C"/>
    <property type="match status" value="1"/>
</dbReference>
<dbReference type="EMBL" id="KB569004">
    <property type="protein sequence ID" value="EMP27545.1"/>
    <property type="molecule type" value="Genomic_DNA"/>
</dbReference>
<name>M7AWW3_CHEMY</name>
<evidence type="ECO:0000313" key="2">
    <source>
        <dbReference type="EMBL" id="EMP27545.1"/>
    </source>
</evidence>
<protein>
    <recommendedName>
        <fullName evidence="1">Transmembrane protein TMEM132 cohesin-like domain-containing protein</fullName>
    </recommendedName>
</protein>
<dbReference type="AlphaFoldDB" id="M7AWW3"/>
<evidence type="ECO:0000259" key="1">
    <source>
        <dbReference type="Pfam" id="PF23039"/>
    </source>
</evidence>
<gene>
    <name evidence="2" type="ORF">UY3_15361</name>
</gene>
<sequence length="201" mass="21986">MIHLPSSITVISLPFPSFHLSRSNSLFSEVVQMNFEIASFSSLSGTQPITWQVEYPRKGTTDIALSEIFICQKDLVGIVPLAMTHDHRQGYLSGLSLGIFTSNAAVPLGDAGWGRNTSQHRTALPEGELQGVLGFCLFPPTQPLARVQSVRPRAAGAKDKGMRSNRPALGLPPTELGAGLCFWRSRCPQLCKDLCRQHRCL</sequence>
<dbReference type="PANTHER" id="PTHR13388">
    <property type="entry name" value="DETONATOR, ISOFORM E"/>
    <property type="match status" value="1"/>
</dbReference>